<name>A0A9K3D3B0_9EUKA</name>
<proteinExistence type="predicted"/>
<comment type="caution">
    <text evidence="2">The sequence shown here is derived from an EMBL/GenBank/DDBJ whole genome shotgun (WGS) entry which is preliminary data.</text>
</comment>
<gene>
    <name evidence="2" type="ORF">KIPB_009000</name>
</gene>
<reference evidence="2 3" key="1">
    <citation type="journal article" date="2018" name="PLoS ONE">
        <title>The draft genome of Kipferlia bialata reveals reductive genome evolution in fornicate parasites.</title>
        <authorList>
            <person name="Tanifuji G."/>
            <person name="Takabayashi S."/>
            <person name="Kume K."/>
            <person name="Takagi M."/>
            <person name="Nakayama T."/>
            <person name="Kamikawa R."/>
            <person name="Inagaki Y."/>
            <person name="Hashimoto T."/>
        </authorList>
    </citation>
    <scope>NUCLEOTIDE SEQUENCE [LARGE SCALE GENOMIC DNA]</scope>
    <source>
        <strain evidence="2">NY0173</strain>
    </source>
</reference>
<evidence type="ECO:0000256" key="1">
    <source>
        <dbReference type="SAM" id="MobiDB-lite"/>
    </source>
</evidence>
<keyword evidence="3" id="KW-1185">Reference proteome</keyword>
<dbReference type="Proteomes" id="UP000265618">
    <property type="component" value="Unassembled WGS sequence"/>
</dbReference>
<feature type="non-terminal residue" evidence="2">
    <location>
        <position position="1"/>
    </location>
</feature>
<protein>
    <recommendedName>
        <fullName evidence="4">TUG ubiquitin-like domain-containing protein</fullName>
    </recommendedName>
</protein>
<dbReference type="EMBL" id="BDIP01002934">
    <property type="protein sequence ID" value="GIQ87038.1"/>
    <property type="molecule type" value="Genomic_DNA"/>
</dbReference>
<evidence type="ECO:0000313" key="2">
    <source>
        <dbReference type="EMBL" id="GIQ87038.1"/>
    </source>
</evidence>
<feature type="compositionally biased region" description="Basic and acidic residues" evidence="1">
    <location>
        <begin position="253"/>
        <end position="265"/>
    </location>
</feature>
<dbReference type="AlphaFoldDB" id="A0A9K3D3B0"/>
<sequence length="506" mass="54690">MRFKACLPGVSGILTVDADEYLSLAQIIHVAPSLSSLRTPAGDVSAIDRLTGKAVSMSAPITQFTPGFQVQFRVSKAQKQGGVSTLKVSFGVPGRAIPAKVVKVPVAETVASLLSHCYPDLQGENLLFRVQGVSVPCPQFGSRTLASCGITSGGRVRVEFTINTTPAVSHSQTSLPQKMATFIPPTKKPTAAEYAAVRHAGPHPAKTVSPPESEGEREGETGAKRTQTVPMGDRQVMGPGGSVKQPPVGVSEPHGERKGERETEGDLGMEHHRVVTQGWADRGQGPDVASLIARVKVSERAKNPSHADMDMGEGEREREAVRPVRRGDPFAGMTGRSLNAEATKKVVETLAPSHVHGLGHGDPADPFKMTRDDWEVIQASKRKARELAEKRPYMTRTLAKQEQDQAMHASHPLSLCVALSPEHRITLLIHPSQPCAALHVALAKVFQRLFDTPCSEVDSFVVGCPPQILEIPLNRQTLWETGLHSNATLRLRFKENDTQTQARLVQ</sequence>
<feature type="region of interest" description="Disordered" evidence="1">
    <location>
        <begin position="301"/>
        <end position="321"/>
    </location>
</feature>
<organism evidence="2 3">
    <name type="scientific">Kipferlia bialata</name>
    <dbReference type="NCBI Taxonomy" id="797122"/>
    <lineage>
        <taxon>Eukaryota</taxon>
        <taxon>Metamonada</taxon>
        <taxon>Carpediemonas-like organisms</taxon>
        <taxon>Kipferlia</taxon>
    </lineage>
</organism>
<feature type="region of interest" description="Disordered" evidence="1">
    <location>
        <begin position="200"/>
        <end position="265"/>
    </location>
</feature>
<feature type="compositionally biased region" description="Basic and acidic residues" evidence="1">
    <location>
        <begin position="214"/>
        <end position="223"/>
    </location>
</feature>
<evidence type="ECO:0008006" key="4">
    <source>
        <dbReference type="Google" id="ProtNLM"/>
    </source>
</evidence>
<accession>A0A9K3D3B0</accession>
<evidence type="ECO:0000313" key="3">
    <source>
        <dbReference type="Proteomes" id="UP000265618"/>
    </source>
</evidence>